<comment type="caution">
    <text evidence="8">The sequence shown here is derived from an EMBL/GenBank/DDBJ whole genome shotgun (WGS) entry which is preliminary data.</text>
</comment>
<dbReference type="InterPro" id="IPR006948">
    <property type="entry name" value="Alliinase_C"/>
</dbReference>
<proteinExistence type="inferred from homology"/>
<dbReference type="EMBL" id="JBBPBM010000011">
    <property type="protein sequence ID" value="KAK8563816.1"/>
    <property type="molecule type" value="Genomic_DNA"/>
</dbReference>
<comment type="similarity">
    <text evidence="2">Belongs to the alliinase family.</text>
</comment>
<sequence>MATITVLLGCSVLLNLLLFVSMYSHGGWEPSWTRTAAAEAESVASISCSGHGRAFLDGSILDGEPVCECNACYGGPHCSVFLPECIADADSGDPMFLEPFWVKHAARSTIVVPGWHRMSYEFNDGSLVSKELDAQIRRLHAAVGNAVTDGRFIVFGGGATQLLHAAVHALSATNHPLLPSRVVASTPYYPVYREQTEFFNSQDYKFDGDTSLWAIIKDEAVYQRMLTYMSLSTYGVPRETQLRVLKLLKVAVEKEGKEMFNFGYQTMRNRWRKLSKTMSTSKRFSIQKLEPQRCSFSQKLRKPTPAFAWLKCEREEDKDCNAVLNSNNITGRDGSLFGAESRYVRLSLVKSEDDFDLLLERMGMLVSRENDDSGDRFNGILPQNETIGKYLPSARINDSHEWDSVTSRWPLEELATHLLAR</sequence>
<feature type="chain" id="PRO_5045870152" description="Tryptophan aminotransferase-related protein 4" evidence="5">
    <location>
        <begin position="23"/>
        <end position="421"/>
    </location>
</feature>
<dbReference type="PANTHER" id="PTHR43795">
    <property type="entry name" value="BIFUNCTIONAL ASPARTATE AMINOTRANSFERASE AND GLUTAMATE/ASPARTATE-PREPHENATE AMINOTRANSFERASE-RELATED"/>
    <property type="match status" value="1"/>
</dbReference>
<feature type="signal peptide" evidence="5">
    <location>
        <begin position="1"/>
        <end position="22"/>
    </location>
</feature>
<dbReference type="InterPro" id="IPR006947">
    <property type="entry name" value="EGF_alliinase"/>
</dbReference>
<evidence type="ECO:0000256" key="4">
    <source>
        <dbReference type="ARBA" id="ARBA00022898"/>
    </source>
</evidence>
<organism evidence="8 9">
    <name type="scientific">Hibiscus sabdariffa</name>
    <name type="common">roselle</name>
    <dbReference type="NCBI Taxonomy" id="183260"/>
    <lineage>
        <taxon>Eukaryota</taxon>
        <taxon>Viridiplantae</taxon>
        <taxon>Streptophyta</taxon>
        <taxon>Embryophyta</taxon>
        <taxon>Tracheophyta</taxon>
        <taxon>Spermatophyta</taxon>
        <taxon>Magnoliopsida</taxon>
        <taxon>eudicotyledons</taxon>
        <taxon>Gunneridae</taxon>
        <taxon>Pentapetalae</taxon>
        <taxon>rosids</taxon>
        <taxon>malvids</taxon>
        <taxon>Malvales</taxon>
        <taxon>Malvaceae</taxon>
        <taxon>Malvoideae</taxon>
        <taxon>Hibiscus</taxon>
    </lineage>
</organism>
<evidence type="ECO:0000259" key="7">
    <source>
        <dbReference type="Pfam" id="PF04864"/>
    </source>
</evidence>
<protein>
    <recommendedName>
        <fullName evidence="10">Tryptophan aminotransferase-related protein 4</fullName>
    </recommendedName>
</protein>
<dbReference type="InterPro" id="IPR037029">
    <property type="entry name" value="Alliinase_N_sf"/>
</dbReference>
<evidence type="ECO:0000313" key="9">
    <source>
        <dbReference type="Proteomes" id="UP001472677"/>
    </source>
</evidence>
<dbReference type="PANTHER" id="PTHR43795:SF56">
    <property type="entry name" value="TRYPTOPHAN AMINOTRANSFERASE-RELATED PROTEIN 4-LIKE"/>
    <property type="match status" value="1"/>
</dbReference>
<accession>A0ABR2EP84</accession>
<dbReference type="Pfam" id="PF04863">
    <property type="entry name" value="EGF_alliinase"/>
    <property type="match status" value="1"/>
</dbReference>
<feature type="domain" description="Alliinase C-terminal" evidence="7">
    <location>
        <begin position="213"/>
        <end position="364"/>
    </location>
</feature>
<evidence type="ECO:0000256" key="3">
    <source>
        <dbReference type="ARBA" id="ARBA00022576"/>
    </source>
</evidence>
<evidence type="ECO:0000256" key="5">
    <source>
        <dbReference type="SAM" id="SignalP"/>
    </source>
</evidence>
<dbReference type="InterPro" id="IPR015424">
    <property type="entry name" value="PyrdxlP-dep_Trfase"/>
</dbReference>
<dbReference type="Gene3D" id="3.40.640.10">
    <property type="entry name" value="Type I PLP-dependent aspartate aminotransferase-like (Major domain)"/>
    <property type="match status" value="2"/>
</dbReference>
<keyword evidence="3" id="KW-0808">Transferase</keyword>
<dbReference type="InterPro" id="IPR050478">
    <property type="entry name" value="Ethylene_sulfur-biosynth"/>
</dbReference>
<dbReference type="Pfam" id="PF04864">
    <property type="entry name" value="Alliinase_C"/>
    <property type="match status" value="1"/>
</dbReference>
<evidence type="ECO:0000256" key="2">
    <source>
        <dbReference type="ARBA" id="ARBA00006312"/>
    </source>
</evidence>
<dbReference type="SUPFAM" id="SSF53383">
    <property type="entry name" value="PLP-dependent transferases"/>
    <property type="match status" value="2"/>
</dbReference>
<feature type="domain" description="Alliinase EGF-like" evidence="6">
    <location>
        <begin position="31"/>
        <end position="85"/>
    </location>
</feature>
<name>A0ABR2EP84_9ROSI</name>
<dbReference type="InterPro" id="IPR015422">
    <property type="entry name" value="PyrdxlP-dep_Trfase_small"/>
</dbReference>
<evidence type="ECO:0000313" key="8">
    <source>
        <dbReference type="EMBL" id="KAK8563816.1"/>
    </source>
</evidence>
<keyword evidence="4" id="KW-0663">Pyridoxal phosphate</keyword>
<dbReference type="Gene3D" id="2.10.25.30">
    <property type="entry name" value="EGF-like, alliinase"/>
    <property type="match status" value="1"/>
</dbReference>
<keyword evidence="9" id="KW-1185">Reference proteome</keyword>
<evidence type="ECO:0000259" key="6">
    <source>
        <dbReference type="Pfam" id="PF04863"/>
    </source>
</evidence>
<comment type="cofactor">
    <cofactor evidence="1">
        <name>pyridoxal 5'-phosphate</name>
        <dbReference type="ChEBI" id="CHEBI:597326"/>
    </cofactor>
</comment>
<keyword evidence="5" id="KW-0732">Signal</keyword>
<keyword evidence="3" id="KW-0032">Aminotransferase</keyword>
<dbReference type="Gene3D" id="3.90.1150.10">
    <property type="entry name" value="Aspartate Aminotransferase, domain 1"/>
    <property type="match status" value="1"/>
</dbReference>
<dbReference type="Proteomes" id="UP001472677">
    <property type="component" value="Unassembled WGS sequence"/>
</dbReference>
<reference evidence="8 9" key="1">
    <citation type="journal article" date="2024" name="G3 (Bethesda)">
        <title>Genome assembly of Hibiscus sabdariffa L. provides insights into metabolisms of medicinal natural products.</title>
        <authorList>
            <person name="Kim T."/>
        </authorList>
    </citation>
    <scope>NUCLEOTIDE SEQUENCE [LARGE SCALE GENOMIC DNA]</scope>
    <source>
        <strain evidence="8">TK-2024</strain>
        <tissue evidence="8">Old leaves</tissue>
    </source>
</reference>
<evidence type="ECO:0008006" key="10">
    <source>
        <dbReference type="Google" id="ProtNLM"/>
    </source>
</evidence>
<evidence type="ECO:0000256" key="1">
    <source>
        <dbReference type="ARBA" id="ARBA00001933"/>
    </source>
</evidence>
<dbReference type="InterPro" id="IPR015421">
    <property type="entry name" value="PyrdxlP-dep_Trfase_major"/>
</dbReference>
<gene>
    <name evidence="8" type="ORF">V6N12_035952</name>
</gene>